<protein>
    <submittedName>
        <fullName evidence="1">Uncharacterized protein</fullName>
    </submittedName>
</protein>
<comment type="caution">
    <text evidence="1">The sequence shown here is derived from an EMBL/GenBank/DDBJ whole genome shotgun (WGS) entry which is preliminary data.</text>
</comment>
<accession>A0ACB9HXK0</accession>
<dbReference type="EMBL" id="CM042027">
    <property type="protein sequence ID" value="KAI3800464.1"/>
    <property type="molecule type" value="Genomic_DNA"/>
</dbReference>
<reference evidence="1 2" key="2">
    <citation type="journal article" date="2022" name="Mol. Ecol. Resour.">
        <title>The genomes of chicory, endive, great burdock and yacon provide insights into Asteraceae paleo-polyploidization history and plant inulin production.</title>
        <authorList>
            <person name="Fan W."/>
            <person name="Wang S."/>
            <person name="Wang H."/>
            <person name="Wang A."/>
            <person name="Jiang F."/>
            <person name="Liu H."/>
            <person name="Zhao H."/>
            <person name="Xu D."/>
            <person name="Zhang Y."/>
        </authorList>
    </citation>
    <scope>NUCLEOTIDE SEQUENCE [LARGE SCALE GENOMIC DNA]</scope>
    <source>
        <strain evidence="2">cv. Yunnan</strain>
        <tissue evidence="1">Leaves</tissue>
    </source>
</reference>
<gene>
    <name evidence="1" type="ORF">L1987_28555</name>
</gene>
<reference evidence="2" key="1">
    <citation type="journal article" date="2022" name="Mol. Ecol. Resour.">
        <title>The genomes of chicory, endive, great burdock and yacon provide insights into Asteraceae palaeo-polyploidization history and plant inulin production.</title>
        <authorList>
            <person name="Fan W."/>
            <person name="Wang S."/>
            <person name="Wang H."/>
            <person name="Wang A."/>
            <person name="Jiang F."/>
            <person name="Liu H."/>
            <person name="Zhao H."/>
            <person name="Xu D."/>
            <person name="Zhang Y."/>
        </authorList>
    </citation>
    <scope>NUCLEOTIDE SEQUENCE [LARGE SCALE GENOMIC DNA]</scope>
    <source>
        <strain evidence="2">cv. Yunnan</strain>
    </source>
</reference>
<evidence type="ECO:0000313" key="1">
    <source>
        <dbReference type="EMBL" id="KAI3800464.1"/>
    </source>
</evidence>
<dbReference type="Proteomes" id="UP001056120">
    <property type="component" value="Linkage Group LG10"/>
</dbReference>
<proteinExistence type="predicted"/>
<keyword evidence="2" id="KW-1185">Reference proteome</keyword>
<organism evidence="1 2">
    <name type="scientific">Smallanthus sonchifolius</name>
    <dbReference type="NCBI Taxonomy" id="185202"/>
    <lineage>
        <taxon>Eukaryota</taxon>
        <taxon>Viridiplantae</taxon>
        <taxon>Streptophyta</taxon>
        <taxon>Embryophyta</taxon>
        <taxon>Tracheophyta</taxon>
        <taxon>Spermatophyta</taxon>
        <taxon>Magnoliopsida</taxon>
        <taxon>eudicotyledons</taxon>
        <taxon>Gunneridae</taxon>
        <taxon>Pentapetalae</taxon>
        <taxon>asterids</taxon>
        <taxon>campanulids</taxon>
        <taxon>Asterales</taxon>
        <taxon>Asteraceae</taxon>
        <taxon>Asteroideae</taxon>
        <taxon>Heliantheae alliance</taxon>
        <taxon>Millerieae</taxon>
        <taxon>Smallanthus</taxon>
    </lineage>
</organism>
<evidence type="ECO:0000313" key="2">
    <source>
        <dbReference type="Proteomes" id="UP001056120"/>
    </source>
</evidence>
<sequence>MQRERQNRDEPINIRDRSDGPRGFASRASMMSSIFGGRDPFDDPFFNRPFGNSDDEGELGEEGKNSEKGPLIEHPDDEDHGYLTEEVKKDVQFNGNLNRIEKTKSQIQSVRHSFKKVTYDELAGFEQEWKGNADSHIPGWNEEFNLFERAGYGSLRPFGLAIEGSGRASNDNGARSSSSGGRPKKKESIKKVSGFLSSLFWKFLPLFLFDHLSSHTTKPCFRAFKASSLSEIYLSCF</sequence>
<name>A0ACB9HXK0_9ASTR</name>